<dbReference type="EMBL" id="JAWQEG010000319">
    <property type="protein sequence ID" value="KAK3891656.1"/>
    <property type="molecule type" value="Genomic_DNA"/>
</dbReference>
<evidence type="ECO:0000313" key="2">
    <source>
        <dbReference type="Proteomes" id="UP001286313"/>
    </source>
</evidence>
<protein>
    <submittedName>
        <fullName evidence="1">Uncharacterized protein</fullName>
    </submittedName>
</protein>
<name>A0AAE1GGU6_PETCI</name>
<organism evidence="1 2">
    <name type="scientific">Petrolisthes cinctipes</name>
    <name type="common">Flat porcelain crab</name>
    <dbReference type="NCBI Taxonomy" id="88211"/>
    <lineage>
        <taxon>Eukaryota</taxon>
        <taxon>Metazoa</taxon>
        <taxon>Ecdysozoa</taxon>
        <taxon>Arthropoda</taxon>
        <taxon>Crustacea</taxon>
        <taxon>Multicrustacea</taxon>
        <taxon>Malacostraca</taxon>
        <taxon>Eumalacostraca</taxon>
        <taxon>Eucarida</taxon>
        <taxon>Decapoda</taxon>
        <taxon>Pleocyemata</taxon>
        <taxon>Anomura</taxon>
        <taxon>Galatheoidea</taxon>
        <taxon>Porcellanidae</taxon>
        <taxon>Petrolisthes</taxon>
    </lineage>
</organism>
<keyword evidence="2" id="KW-1185">Reference proteome</keyword>
<evidence type="ECO:0000313" key="1">
    <source>
        <dbReference type="EMBL" id="KAK3891656.1"/>
    </source>
</evidence>
<gene>
    <name evidence="1" type="ORF">Pcinc_004452</name>
</gene>
<reference evidence="1" key="1">
    <citation type="submission" date="2023-10" db="EMBL/GenBank/DDBJ databases">
        <title>Genome assemblies of two species of porcelain crab, Petrolisthes cinctipes and Petrolisthes manimaculis (Anomura: Porcellanidae).</title>
        <authorList>
            <person name="Angst P."/>
        </authorList>
    </citation>
    <scope>NUCLEOTIDE SEQUENCE</scope>
    <source>
        <strain evidence="1">PB745_01</strain>
        <tissue evidence="1">Gill</tissue>
    </source>
</reference>
<dbReference type="AlphaFoldDB" id="A0AAE1GGU6"/>
<proteinExistence type="predicted"/>
<comment type="caution">
    <text evidence="1">The sequence shown here is derived from an EMBL/GenBank/DDBJ whole genome shotgun (WGS) entry which is preliminary data.</text>
</comment>
<sequence length="97" mass="11316">MYTQHHHNDNTIHLLYTKHHHHNNIIHLMYTKHHHNNDNTIIHHHSTLVHQTQQQDEHPNPVQINPGIIILPLMPSQCTQDLSHAPLTCVSANHEVT</sequence>
<accession>A0AAE1GGU6</accession>
<dbReference type="Proteomes" id="UP001286313">
    <property type="component" value="Unassembled WGS sequence"/>
</dbReference>